<dbReference type="GeneID" id="98142087"/>
<sequence>MSHSTRAPIGHLEAWLFRGPKLSLFSGTSLTSFLERFCALGWPGLVTLLGGVFIQPYIPSCSRVGKDFILLSAYRTTEESYSLSSFGSECHLAFLIRVGALAVRFPVILAPPWPALASIYFGATHKSTAAFAPQTPPKALS</sequence>
<reference evidence="1 2" key="1">
    <citation type="submission" date="2024-07" db="EMBL/GenBank/DDBJ databases">
        <title>Section-level genome sequencing and comparative genomics of Aspergillus sections Usti and Cavernicolus.</title>
        <authorList>
            <consortium name="Lawrence Berkeley National Laboratory"/>
            <person name="Nybo J.L."/>
            <person name="Vesth T.C."/>
            <person name="Theobald S."/>
            <person name="Frisvad J.C."/>
            <person name="Larsen T.O."/>
            <person name="Kjaerboelling I."/>
            <person name="Rothschild-Mancinelli K."/>
            <person name="Lyhne E.K."/>
            <person name="Kogle M.E."/>
            <person name="Barry K."/>
            <person name="Clum A."/>
            <person name="Na H."/>
            <person name="Ledsgaard L."/>
            <person name="Lin J."/>
            <person name="Lipzen A."/>
            <person name="Kuo A."/>
            <person name="Riley R."/>
            <person name="Mondo S."/>
            <person name="Labutti K."/>
            <person name="Haridas S."/>
            <person name="Pangalinan J."/>
            <person name="Salamov A.A."/>
            <person name="Simmons B.A."/>
            <person name="Magnuson J.K."/>
            <person name="Chen J."/>
            <person name="Drula E."/>
            <person name="Henrissat B."/>
            <person name="Wiebenga A."/>
            <person name="Lubbers R.J."/>
            <person name="Gomes A.C."/>
            <person name="Macurrencykelacurrency M.R."/>
            <person name="Stajich J."/>
            <person name="Grigoriev I.V."/>
            <person name="Mortensen U.H."/>
            <person name="De Vries R.P."/>
            <person name="Baker S.E."/>
            <person name="Andersen M.R."/>
        </authorList>
    </citation>
    <scope>NUCLEOTIDE SEQUENCE [LARGE SCALE GENOMIC DNA]</scope>
    <source>
        <strain evidence="1 2">CBS 449.75</strain>
    </source>
</reference>
<protein>
    <submittedName>
        <fullName evidence="1">Uncharacterized protein</fullName>
    </submittedName>
</protein>
<proteinExistence type="predicted"/>
<accession>A0ABR4LZQ3</accession>
<name>A0ABR4LZQ3_9EURO</name>
<dbReference type="EMBL" id="JBFXLQ010000007">
    <property type="protein sequence ID" value="KAL2870020.1"/>
    <property type="molecule type" value="Genomic_DNA"/>
</dbReference>
<comment type="caution">
    <text evidence="1">The sequence shown here is derived from an EMBL/GenBank/DDBJ whole genome shotgun (WGS) entry which is preliminary data.</text>
</comment>
<dbReference type="RefSeq" id="XP_070888999.1">
    <property type="nucleotide sequence ID" value="XM_071027015.1"/>
</dbReference>
<keyword evidence="2" id="KW-1185">Reference proteome</keyword>
<evidence type="ECO:0000313" key="2">
    <source>
        <dbReference type="Proteomes" id="UP001610432"/>
    </source>
</evidence>
<organism evidence="1 2">
    <name type="scientific">Aspergillus lucknowensis</name>
    <dbReference type="NCBI Taxonomy" id="176173"/>
    <lineage>
        <taxon>Eukaryota</taxon>
        <taxon>Fungi</taxon>
        <taxon>Dikarya</taxon>
        <taxon>Ascomycota</taxon>
        <taxon>Pezizomycotina</taxon>
        <taxon>Eurotiomycetes</taxon>
        <taxon>Eurotiomycetidae</taxon>
        <taxon>Eurotiales</taxon>
        <taxon>Aspergillaceae</taxon>
        <taxon>Aspergillus</taxon>
        <taxon>Aspergillus subgen. Nidulantes</taxon>
    </lineage>
</organism>
<gene>
    <name evidence="1" type="ORF">BJX67DRAFT_303114</name>
</gene>
<evidence type="ECO:0000313" key="1">
    <source>
        <dbReference type="EMBL" id="KAL2870020.1"/>
    </source>
</evidence>
<dbReference type="Proteomes" id="UP001610432">
    <property type="component" value="Unassembled WGS sequence"/>
</dbReference>